<feature type="region of interest" description="Disordered" evidence="1">
    <location>
        <begin position="351"/>
        <end position="385"/>
    </location>
</feature>
<sequence length="385" mass="44066">MCLVFGHTMIHYFFRKRLAWPAHCGIIMATHAVKLFFYQNCCRVSHCHNIRQYHGPSIAPPQCLTHWLANQRAFLSTSVTMQGKQVNTNRVEKRLQRLLEKKKKKFSFEAVSYTQLGKLVKPPPSAKSAKVMGPEESIKLKTYNSILHENISDLINSNYISEELQDLQVSVLGVRLTGDMSTCRVYWQASGNYAVDQSIQDMLDFHASKIRHALINLRVLGKIPRITFLQEKTAARKAEVEHLLESVDLSPESIEDSMEEENVDESSLEGKMMTSDDSASDRVELEPILGLNQREIQKHLAKIKSQGLNQLHEFDDSTEGSMQKFRNSIKRRKKGREKGLYDAGHFSAFEEFDGEQEESFQDDIVDEREVEEEMHGGGGSDKDWR</sequence>
<dbReference type="Proteomes" id="UP001152320">
    <property type="component" value="Chromosome 5"/>
</dbReference>
<evidence type="ECO:0000313" key="3">
    <source>
        <dbReference type="Proteomes" id="UP001152320"/>
    </source>
</evidence>
<dbReference type="Gene3D" id="3.30.300.20">
    <property type="match status" value="1"/>
</dbReference>
<evidence type="ECO:0000256" key="1">
    <source>
        <dbReference type="SAM" id="MobiDB-lite"/>
    </source>
</evidence>
<protein>
    <submittedName>
        <fullName evidence="2">Ribosome-binding factor A, mitochondrial</fullName>
    </submittedName>
</protein>
<dbReference type="InterPro" id="IPR015946">
    <property type="entry name" value="KH_dom-like_a/b"/>
</dbReference>
<dbReference type="InterPro" id="IPR000238">
    <property type="entry name" value="RbfA"/>
</dbReference>
<dbReference type="AlphaFoldDB" id="A0A9Q1CBH7"/>
<dbReference type="SUPFAM" id="SSF89919">
    <property type="entry name" value="Ribosome-binding factor A, RbfA"/>
    <property type="match status" value="1"/>
</dbReference>
<feature type="region of interest" description="Disordered" evidence="1">
    <location>
        <begin position="252"/>
        <end position="281"/>
    </location>
</feature>
<dbReference type="GO" id="GO:0006364">
    <property type="term" value="P:rRNA processing"/>
    <property type="evidence" value="ECO:0007669"/>
    <property type="project" value="InterPro"/>
</dbReference>
<feature type="compositionally biased region" description="Acidic residues" evidence="1">
    <location>
        <begin position="351"/>
        <end position="372"/>
    </location>
</feature>
<gene>
    <name evidence="2" type="ORF">HOLleu_12688</name>
</gene>
<dbReference type="InterPro" id="IPR023799">
    <property type="entry name" value="RbfA_dom_sf"/>
</dbReference>
<dbReference type="OrthoDB" id="418445at2759"/>
<evidence type="ECO:0000313" key="2">
    <source>
        <dbReference type="EMBL" id="KAJ8041781.1"/>
    </source>
</evidence>
<dbReference type="InterPro" id="IPR039212">
    <property type="entry name" value="RBFA_mitochondrial"/>
</dbReference>
<comment type="caution">
    <text evidence="2">The sequence shown here is derived from an EMBL/GenBank/DDBJ whole genome shotgun (WGS) entry which is preliminary data.</text>
</comment>
<dbReference type="PANTHER" id="PTHR14725:SF0">
    <property type="entry name" value="RIBOSOME-BINDING FACTOR A, MITOCHONDRIAL-RELATED"/>
    <property type="match status" value="1"/>
</dbReference>
<reference evidence="2" key="1">
    <citation type="submission" date="2021-10" db="EMBL/GenBank/DDBJ databases">
        <title>Tropical sea cucumber genome reveals ecological adaptation and Cuvierian tubules defense mechanism.</title>
        <authorList>
            <person name="Chen T."/>
        </authorList>
    </citation>
    <scope>NUCLEOTIDE SEQUENCE</scope>
    <source>
        <strain evidence="2">Nanhai2018</strain>
        <tissue evidence="2">Muscle</tissue>
    </source>
</reference>
<accession>A0A9Q1CBH7</accession>
<organism evidence="2 3">
    <name type="scientific">Holothuria leucospilota</name>
    <name type="common">Black long sea cucumber</name>
    <name type="synonym">Mertensiothuria leucospilota</name>
    <dbReference type="NCBI Taxonomy" id="206669"/>
    <lineage>
        <taxon>Eukaryota</taxon>
        <taxon>Metazoa</taxon>
        <taxon>Echinodermata</taxon>
        <taxon>Eleutherozoa</taxon>
        <taxon>Echinozoa</taxon>
        <taxon>Holothuroidea</taxon>
        <taxon>Aspidochirotacea</taxon>
        <taxon>Aspidochirotida</taxon>
        <taxon>Holothuriidae</taxon>
        <taxon>Holothuria</taxon>
    </lineage>
</organism>
<keyword evidence="3" id="KW-1185">Reference proteome</keyword>
<dbReference type="EMBL" id="JAIZAY010000005">
    <property type="protein sequence ID" value="KAJ8041781.1"/>
    <property type="molecule type" value="Genomic_DNA"/>
</dbReference>
<feature type="compositionally biased region" description="Acidic residues" evidence="1">
    <location>
        <begin position="253"/>
        <end position="267"/>
    </location>
</feature>
<dbReference type="PANTHER" id="PTHR14725">
    <property type="entry name" value="RIBOSOME-BINDING FACTOR A, MITOCHONDRIAL-RELATED"/>
    <property type="match status" value="1"/>
</dbReference>
<proteinExistence type="predicted"/>
<dbReference type="Pfam" id="PF02033">
    <property type="entry name" value="RBFA"/>
    <property type="match status" value="1"/>
</dbReference>
<name>A0A9Q1CBH7_HOLLE</name>